<reference evidence="1 2" key="1">
    <citation type="submission" date="2015-01" db="EMBL/GenBank/DDBJ databases">
        <title>The Genome Sequence of Rhinocladiella mackenzie CBS 650.93.</title>
        <authorList>
            <consortium name="The Broad Institute Genomics Platform"/>
            <person name="Cuomo C."/>
            <person name="de Hoog S."/>
            <person name="Gorbushina A."/>
            <person name="Stielow B."/>
            <person name="Teixiera M."/>
            <person name="Abouelleil A."/>
            <person name="Chapman S.B."/>
            <person name="Priest M."/>
            <person name="Young S.K."/>
            <person name="Wortman J."/>
            <person name="Nusbaum C."/>
            <person name="Birren B."/>
        </authorList>
    </citation>
    <scope>NUCLEOTIDE SEQUENCE [LARGE SCALE GENOMIC DNA]</scope>
    <source>
        <strain evidence="1 2">CBS 650.93</strain>
    </source>
</reference>
<dbReference type="PANTHER" id="PTHR42052">
    <property type="entry name" value="ABM DOMAIN-CONTAINING PROTEIN"/>
    <property type="match status" value="1"/>
</dbReference>
<gene>
    <name evidence="1" type="ORF">Z518_00846</name>
</gene>
<dbReference type="RefSeq" id="XP_013276901.1">
    <property type="nucleotide sequence ID" value="XM_013421447.1"/>
</dbReference>
<dbReference type="OrthoDB" id="3542212at2759"/>
<dbReference type="Gene3D" id="3.30.70.100">
    <property type="match status" value="1"/>
</dbReference>
<evidence type="ECO:0000313" key="2">
    <source>
        <dbReference type="Proteomes" id="UP000053617"/>
    </source>
</evidence>
<dbReference type="AlphaFoldDB" id="A0A0D2JJW9"/>
<dbReference type="GeneID" id="25288917"/>
<dbReference type="VEuPathDB" id="FungiDB:Z518_00846"/>
<proteinExistence type="predicted"/>
<protein>
    <recommendedName>
        <fullName evidence="3">ABM domain-containing protein</fullName>
    </recommendedName>
</protein>
<keyword evidence="2" id="KW-1185">Reference proteome</keyword>
<dbReference type="EMBL" id="KN847475">
    <property type="protein sequence ID" value="KIX09765.1"/>
    <property type="molecule type" value="Genomic_DNA"/>
</dbReference>
<sequence>MAIIELAKINLKGGITASDPLLMMNTKEVKRVIEEYSKLQTLFYTQIDDPTVMFVIGAWESKDQHQHGFEGSPQQDEIYGLIKGQMEIEWMHYMDIEQSRIPINAPVLAMIKETLPSDIQKTAFDHEFVTRTQRLGGAHYGAVSAWNLLKDDTEATVRVNFSGWESIKDATEGIVNTVEDVKKFRTRPSELNFFFVERTRLDC</sequence>
<evidence type="ECO:0000313" key="1">
    <source>
        <dbReference type="EMBL" id="KIX09765.1"/>
    </source>
</evidence>
<dbReference type="HOGENOM" id="CLU_062848_1_0_1"/>
<organism evidence="1 2">
    <name type="scientific">Rhinocladiella mackenziei CBS 650.93</name>
    <dbReference type="NCBI Taxonomy" id="1442369"/>
    <lineage>
        <taxon>Eukaryota</taxon>
        <taxon>Fungi</taxon>
        <taxon>Dikarya</taxon>
        <taxon>Ascomycota</taxon>
        <taxon>Pezizomycotina</taxon>
        <taxon>Eurotiomycetes</taxon>
        <taxon>Chaetothyriomycetidae</taxon>
        <taxon>Chaetothyriales</taxon>
        <taxon>Herpotrichiellaceae</taxon>
        <taxon>Rhinocladiella</taxon>
    </lineage>
</organism>
<dbReference type="PANTHER" id="PTHR42052:SF1">
    <property type="entry name" value="ABM DOMAIN-CONTAINING PROTEIN"/>
    <property type="match status" value="1"/>
</dbReference>
<name>A0A0D2JJW9_9EURO</name>
<accession>A0A0D2JJW9</accession>
<dbReference type="Proteomes" id="UP000053617">
    <property type="component" value="Unassembled WGS sequence"/>
</dbReference>
<evidence type="ECO:0008006" key="3">
    <source>
        <dbReference type="Google" id="ProtNLM"/>
    </source>
</evidence>